<proteinExistence type="predicted"/>
<sequence>MRDAAAEEAALSSVRQPGISGPGPGAWAASPSGVLTASGWLELPQAFSPPASGSGLAVGTRRGGGGGGAGSSLQLGTTEIAALMASTVTGVTAGAAAGSLE</sequence>
<evidence type="ECO:0000313" key="2">
    <source>
        <dbReference type="EMBL" id="KAG2483181.1"/>
    </source>
</evidence>
<dbReference type="AlphaFoldDB" id="A0A835XG99"/>
<comment type="caution">
    <text evidence="2">The sequence shown here is derived from an EMBL/GenBank/DDBJ whole genome shotgun (WGS) entry which is preliminary data.</text>
</comment>
<organism evidence="2 3">
    <name type="scientific">Edaphochlamys debaryana</name>
    <dbReference type="NCBI Taxonomy" id="47281"/>
    <lineage>
        <taxon>Eukaryota</taxon>
        <taxon>Viridiplantae</taxon>
        <taxon>Chlorophyta</taxon>
        <taxon>core chlorophytes</taxon>
        <taxon>Chlorophyceae</taxon>
        <taxon>CS clade</taxon>
        <taxon>Chlamydomonadales</taxon>
        <taxon>Chlamydomonadales incertae sedis</taxon>
        <taxon>Edaphochlamys</taxon>
    </lineage>
</organism>
<protein>
    <submittedName>
        <fullName evidence="2">Uncharacterized protein</fullName>
    </submittedName>
</protein>
<name>A0A835XG99_9CHLO</name>
<reference evidence="2" key="1">
    <citation type="journal article" date="2020" name="bioRxiv">
        <title>Comparative genomics of Chlamydomonas.</title>
        <authorList>
            <person name="Craig R.J."/>
            <person name="Hasan A.R."/>
            <person name="Ness R.W."/>
            <person name="Keightley P.D."/>
        </authorList>
    </citation>
    <scope>NUCLEOTIDE SEQUENCE</scope>
    <source>
        <strain evidence="2">CCAP 11/70</strain>
    </source>
</reference>
<feature type="region of interest" description="Disordered" evidence="1">
    <location>
        <begin position="50"/>
        <end position="71"/>
    </location>
</feature>
<evidence type="ECO:0000313" key="3">
    <source>
        <dbReference type="Proteomes" id="UP000612055"/>
    </source>
</evidence>
<gene>
    <name evidence="2" type="ORF">HYH03_017916</name>
</gene>
<accession>A0A835XG99</accession>
<feature type="region of interest" description="Disordered" evidence="1">
    <location>
        <begin position="1"/>
        <end position="30"/>
    </location>
</feature>
<keyword evidence="3" id="KW-1185">Reference proteome</keyword>
<feature type="compositionally biased region" description="Gly residues" evidence="1">
    <location>
        <begin position="61"/>
        <end position="70"/>
    </location>
</feature>
<evidence type="ECO:0000256" key="1">
    <source>
        <dbReference type="SAM" id="MobiDB-lite"/>
    </source>
</evidence>
<dbReference type="EMBL" id="JAEHOE010000186">
    <property type="protein sequence ID" value="KAG2483181.1"/>
    <property type="molecule type" value="Genomic_DNA"/>
</dbReference>
<dbReference type="Proteomes" id="UP000612055">
    <property type="component" value="Unassembled WGS sequence"/>
</dbReference>